<evidence type="ECO:0000256" key="2">
    <source>
        <dbReference type="ARBA" id="ARBA00023140"/>
    </source>
</evidence>
<dbReference type="PANTHER" id="PTHR43684">
    <property type="match status" value="1"/>
</dbReference>
<dbReference type="STRING" id="1121416.SAMN02745220_00451"/>
<keyword evidence="2" id="KW-0576">Peroxisome</keyword>
<comment type="subcellular location">
    <subcellularLocation>
        <location evidence="1">Peroxisome</location>
    </subcellularLocation>
</comment>
<proteinExistence type="predicted"/>
<dbReference type="GO" id="GO:0004165">
    <property type="term" value="F:delta(3)-delta(2)-enoyl-CoA isomerase activity"/>
    <property type="evidence" value="ECO:0007669"/>
    <property type="project" value="UniProtKB-ARBA"/>
</dbReference>
<dbReference type="CDD" id="cd06558">
    <property type="entry name" value="crotonase-like"/>
    <property type="match status" value="1"/>
</dbReference>
<dbReference type="InterPro" id="IPR051053">
    <property type="entry name" value="ECH/Chromodomain_protein"/>
</dbReference>
<sequence>MESAKFTDISVRYDNRVARITINRPDKLNAIRIKTYRELISAFESADASSDCNIIVLEGAGGQFTAGNDLTDLVGGEQLQLMECVQGIFTTVANLKKVLVAVVEGVAVGIGTTILLHSDIVIASSKTKFRVPFANLGVGPEGASSVLLPQVIGQKMAREVLLTGRFFSADEAFAWGLINRISEPGKAAEVAEEYISQLLQQPLASLLKTKELMRDSQPDVIAVIENELKGFGALLETEETQARIRAFLKR</sequence>
<dbReference type="Gene3D" id="3.90.226.10">
    <property type="entry name" value="2-enoyl-CoA Hydratase, Chain A, domain 1"/>
    <property type="match status" value="1"/>
</dbReference>
<dbReference type="SUPFAM" id="SSF52096">
    <property type="entry name" value="ClpP/crotonase"/>
    <property type="match status" value="1"/>
</dbReference>
<dbReference type="Pfam" id="PF00378">
    <property type="entry name" value="ECH_1"/>
    <property type="match status" value="1"/>
</dbReference>
<accession>A0A1M7XXI7</accession>
<protein>
    <submittedName>
        <fullName evidence="4">Enoyl-CoA hydratase/carnithine racemase</fullName>
    </submittedName>
</protein>
<evidence type="ECO:0000313" key="5">
    <source>
        <dbReference type="Proteomes" id="UP000184603"/>
    </source>
</evidence>
<dbReference type="Proteomes" id="UP000184603">
    <property type="component" value="Unassembled WGS sequence"/>
</dbReference>
<dbReference type="EMBL" id="FRFE01000002">
    <property type="protein sequence ID" value="SHO43637.1"/>
    <property type="molecule type" value="Genomic_DNA"/>
</dbReference>
<reference evidence="4 5" key="1">
    <citation type="submission" date="2016-12" db="EMBL/GenBank/DDBJ databases">
        <authorList>
            <person name="Song W.-J."/>
            <person name="Kurnit D.M."/>
        </authorList>
    </citation>
    <scope>NUCLEOTIDE SEQUENCE [LARGE SCALE GENOMIC DNA]</scope>
    <source>
        <strain evidence="4 5">DSM 18488</strain>
    </source>
</reference>
<gene>
    <name evidence="4" type="ORF">SAMN02745220_00451</name>
</gene>
<name>A0A1M7XXI7_9BACT</name>
<dbReference type="InterPro" id="IPR001753">
    <property type="entry name" value="Enoyl-CoA_hydra/iso"/>
</dbReference>
<keyword evidence="5" id="KW-1185">Reference proteome</keyword>
<organism evidence="4 5">
    <name type="scientific">Desulfopila aestuarii DSM 18488</name>
    <dbReference type="NCBI Taxonomy" id="1121416"/>
    <lineage>
        <taxon>Bacteria</taxon>
        <taxon>Pseudomonadati</taxon>
        <taxon>Thermodesulfobacteriota</taxon>
        <taxon>Desulfobulbia</taxon>
        <taxon>Desulfobulbales</taxon>
        <taxon>Desulfocapsaceae</taxon>
        <taxon>Desulfopila</taxon>
    </lineage>
</organism>
<dbReference type="AlphaFoldDB" id="A0A1M7XXI7"/>
<dbReference type="PANTHER" id="PTHR43684:SF1">
    <property type="entry name" value="ENOYL-COA DELTA ISOMERASE 2"/>
    <property type="match status" value="1"/>
</dbReference>
<keyword evidence="3" id="KW-0413">Isomerase</keyword>
<evidence type="ECO:0000256" key="1">
    <source>
        <dbReference type="ARBA" id="ARBA00004275"/>
    </source>
</evidence>
<evidence type="ECO:0000313" key="4">
    <source>
        <dbReference type="EMBL" id="SHO43637.1"/>
    </source>
</evidence>
<dbReference type="InterPro" id="IPR029045">
    <property type="entry name" value="ClpP/crotonase-like_dom_sf"/>
</dbReference>
<evidence type="ECO:0000256" key="3">
    <source>
        <dbReference type="ARBA" id="ARBA00023235"/>
    </source>
</evidence>